<dbReference type="GeneID" id="76729228"/>
<proteinExistence type="predicted"/>
<dbReference type="Proteomes" id="UP001156196">
    <property type="component" value="Chromosome"/>
</dbReference>
<organism evidence="1 2">
    <name type="scientific">Methanoculleus submarinus</name>
    <dbReference type="NCBI Taxonomy" id="204050"/>
    <lineage>
        <taxon>Archaea</taxon>
        <taxon>Methanobacteriati</taxon>
        <taxon>Methanobacteriota</taxon>
        <taxon>Stenosarchaea group</taxon>
        <taxon>Methanomicrobia</taxon>
        <taxon>Methanomicrobiales</taxon>
        <taxon>Methanomicrobiaceae</taxon>
        <taxon>Methanoculleus</taxon>
    </lineage>
</organism>
<sequence>MSNIDGKGYEKSILELRSRRQLHSIVEERLTYLLRKVIPEEAFVPEIYGVPGGRHDLMAFSFNGRRIVFELFFSPSQVSQDLRLLEQSTAEKKIAILLDYEVDPRLSNEYFRKKPDSFPFIWLKWVMEPDFEKICIQRLREIIDDKAIINQLRYLLESPIGERIEKHFRKQLNEINRIFGAERKSTEPIKDLTPTKLASLRIIGEFRKSGIPLEKLRSLYAWLLEAMPYAFTIVGSGFQAFLITDLNGRHAIWSDGDLADDLILSPDVSKRPNVVLCLNDIINDIFEKVGFERREIQWHFFHTYLEFSENDSVPFDITNKM</sequence>
<dbReference type="KEGG" id="msum:OH143_00010"/>
<dbReference type="EMBL" id="CP109831">
    <property type="protein sequence ID" value="UYU18507.1"/>
    <property type="molecule type" value="Genomic_DNA"/>
</dbReference>
<protein>
    <submittedName>
        <fullName evidence="1">Uncharacterized protein</fullName>
    </submittedName>
</protein>
<accession>A0AAX3E8U8</accession>
<evidence type="ECO:0000313" key="2">
    <source>
        <dbReference type="Proteomes" id="UP001156196"/>
    </source>
</evidence>
<name>A0AAX3E8U8_9EURY</name>
<dbReference type="RefSeq" id="WP_011844002.1">
    <property type="nucleotide sequence ID" value="NZ_CP109831.1"/>
</dbReference>
<dbReference type="GeneID" id="4848272"/>
<keyword evidence="2" id="KW-1185">Reference proteome</keyword>
<reference evidence="1" key="1">
    <citation type="submission" date="2022-10" db="EMBL/GenBank/DDBJ databases">
        <title>Complete genome of Methanoculleus submarinus DSM 15122.</title>
        <authorList>
            <person name="Chen S.-C."/>
            <person name="Lai S.-J."/>
            <person name="You Y.-T."/>
        </authorList>
    </citation>
    <scope>NUCLEOTIDE SEQUENCE</scope>
    <source>
        <strain evidence="1">DSM 15122</strain>
    </source>
</reference>
<evidence type="ECO:0000313" key="1">
    <source>
        <dbReference type="EMBL" id="UYU18507.1"/>
    </source>
</evidence>
<dbReference type="AlphaFoldDB" id="A0AAX3E8U8"/>
<gene>
    <name evidence="1" type="ORF">OH143_00010</name>
</gene>